<dbReference type="InterPro" id="IPR006171">
    <property type="entry name" value="TOPRIM_dom"/>
</dbReference>
<dbReference type="PANTHER" id="PTHR12873:SF0">
    <property type="entry name" value="TWINKLE MTDNA HELICASE"/>
    <property type="match status" value="1"/>
</dbReference>
<dbReference type="GO" id="GO:0005524">
    <property type="term" value="F:ATP binding"/>
    <property type="evidence" value="ECO:0007669"/>
    <property type="project" value="InterPro"/>
</dbReference>
<keyword evidence="3" id="KW-1185">Reference proteome</keyword>
<accession>A0A6J5FPW9</accession>
<dbReference type="InterPro" id="IPR034154">
    <property type="entry name" value="TOPRIM_DnaG/twinkle"/>
</dbReference>
<evidence type="ECO:0000313" key="3">
    <source>
        <dbReference type="Proteomes" id="UP000494252"/>
    </source>
</evidence>
<sequence length="595" mass="66415">MNAKELAAYMAENVTTIVEHLLPQGKKSGKEWKVGGVGGEAGGSLSVCLSGAKRGVWKDFNAGDAGDLLDLWCQCRMVSVADAMRDAKAFLGVRDEMPVRQAPTYKRPKKPECHRPTNIVGDWLSDRGLTEKTVADFQVAEQTRGAATYAVFPYKRDGEFINAKYRNVADKKDMRQEGGAEPCLFGWHLIDPSQRVIAIAEGEIDTMSLHQVGIPALSVNAGAGNHQWIDNDWSKLERFSEIYLCYDNDEAGQKGAKEVANRLGLDRCKVVVFGTSKDANDYLRTGAAAEDFLRCLAEARTFDPEELRSISDFWSGVKALFYPADDQIGNPFLTFCGTKQFWFEFRPGEVTVWTGYNGHGKSLLLNQVLIGVMEQGERVCVFSGEMTPERQGKRMAKQLGGLDRPAPAYLDHMAEWLRDRMWLFALVGSASIDRLLTVFNYGYKRYGIRHVVIDSLMMTDVQADGPGSMTSQKDVMRKLAGFARQNGVHVHLVAHPRKSVDERRTPGKQDVSGSGIITDAADNVFAVWSAQKQDLDPADDEPDAFLELHKNRNGETQHRKLALFFNRACMQFSTSSQRRPYVHVPFNQSTQQEFA</sequence>
<dbReference type="Pfam" id="PF13481">
    <property type="entry name" value="AAA_25"/>
    <property type="match status" value="1"/>
</dbReference>
<dbReference type="InterPro" id="IPR027417">
    <property type="entry name" value="P-loop_NTPase"/>
</dbReference>
<dbReference type="PROSITE" id="PS51199">
    <property type="entry name" value="SF4_HELICASE"/>
    <property type="match status" value="1"/>
</dbReference>
<evidence type="ECO:0000259" key="1">
    <source>
        <dbReference type="PROSITE" id="PS51199"/>
    </source>
</evidence>
<dbReference type="GO" id="GO:0043139">
    <property type="term" value="F:5'-3' DNA helicase activity"/>
    <property type="evidence" value="ECO:0007669"/>
    <property type="project" value="InterPro"/>
</dbReference>
<dbReference type="EMBL" id="CADIKI010000003">
    <property type="protein sequence ID" value="CAB3782125.1"/>
    <property type="molecule type" value="Genomic_DNA"/>
</dbReference>
<evidence type="ECO:0000313" key="2">
    <source>
        <dbReference type="EMBL" id="CAB3782125.1"/>
    </source>
</evidence>
<dbReference type="GO" id="GO:0006260">
    <property type="term" value="P:DNA replication"/>
    <property type="evidence" value="ECO:0007669"/>
    <property type="project" value="InterPro"/>
</dbReference>
<organism evidence="2 3">
    <name type="scientific">Paraburkholderia fynbosensis</name>
    <dbReference type="NCBI Taxonomy" id="1200993"/>
    <lineage>
        <taxon>Bacteria</taxon>
        <taxon>Pseudomonadati</taxon>
        <taxon>Pseudomonadota</taxon>
        <taxon>Betaproteobacteria</taxon>
        <taxon>Burkholderiales</taxon>
        <taxon>Burkholderiaceae</taxon>
        <taxon>Paraburkholderia</taxon>
    </lineage>
</organism>
<dbReference type="SUPFAM" id="SSF52540">
    <property type="entry name" value="P-loop containing nucleoside triphosphate hydrolases"/>
    <property type="match status" value="1"/>
</dbReference>
<gene>
    <name evidence="2" type="ORF">LMG27177_01172</name>
</gene>
<dbReference type="InterPro" id="IPR027032">
    <property type="entry name" value="Twinkle-like"/>
</dbReference>
<name>A0A6J5FPW9_9BURK</name>
<dbReference type="SUPFAM" id="SSF56731">
    <property type="entry name" value="DNA primase core"/>
    <property type="match status" value="1"/>
</dbReference>
<reference evidence="2 3" key="1">
    <citation type="submission" date="2020-04" db="EMBL/GenBank/DDBJ databases">
        <authorList>
            <person name="De Canck E."/>
        </authorList>
    </citation>
    <scope>NUCLEOTIDE SEQUENCE [LARGE SCALE GENOMIC DNA]</scope>
    <source>
        <strain evidence="2 3">LMG 27177</strain>
    </source>
</reference>
<protein>
    <recommendedName>
        <fullName evidence="1">SF4 helicase domain-containing protein</fullName>
    </recommendedName>
</protein>
<dbReference type="PANTHER" id="PTHR12873">
    <property type="entry name" value="T7-LIKE MITOCHONDRIAL DNA HELICASE"/>
    <property type="match status" value="1"/>
</dbReference>
<dbReference type="SMART" id="SM00493">
    <property type="entry name" value="TOPRIM"/>
    <property type="match status" value="1"/>
</dbReference>
<dbReference type="AlphaFoldDB" id="A0A6J5FPW9"/>
<dbReference type="Gene3D" id="3.40.1360.10">
    <property type="match status" value="1"/>
</dbReference>
<proteinExistence type="predicted"/>
<dbReference type="Pfam" id="PF13155">
    <property type="entry name" value="Toprim_2"/>
    <property type="match status" value="1"/>
</dbReference>
<dbReference type="GO" id="GO:0003697">
    <property type="term" value="F:single-stranded DNA binding"/>
    <property type="evidence" value="ECO:0007669"/>
    <property type="project" value="InterPro"/>
</dbReference>
<dbReference type="InterPro" id="IPR007694">
    <property type="entry name" value="DNA_helicase_DnaB-like_C"/>
</dbReference>
<dbReference type="Gene3D" id="3.40.50.300">
    <property type="entry name" value="P-loop containing nucleotide triphosphate hydrolases"/>
    <property type="match status" value="1"/>
</dbReference>
<dbReference type="Proteomes" id="UP000494252">
    <property type="component" value="Unassembled WGS sequence"/>
</dbReference>
<feature type="domain" description="SF4 helicase" evidence="1">
    <location>
        <begin position="324"/>
        <end position="579"/>
    </location>
</feature>
<dbReference type="CDD" id="cd01029">
    <property type="entry name" value="TOPRIM_primases"/>
    <property type="match status" value="1"/>
</dbReference>